<protein>
    <submittedName>
        <fullName evidence="2">Uncharacterized protein</fullName>
    </submittedName>
</protein>
<organism evidence="2 3">
    <name type="scientific">Corynebacterium mendelii</name>
    <dbReference type="NCBI Taxonomy" id="2765362"/>
    <lineage>
        <taxon>Bacteria</taxon>
        <taxon>Bacillati</taxon>
        <taxon>Actinomycetota</taxon>
        <taxon>Actinomycetes</taxon>
        <taxon>Mycobacteriales</taxon>
        <taxon>Corynebacteriaceae</taxon>
        <taxon>Corynebacterium</taxon>
    </lineage>
</organism>
<feature type="transmembrane region" description="Helical" evidence="1">
    <location>
        <begin position="43"/>
        <end position="60"/>
    </location>
</feature>
<dbReference type="Proteomes" id="UP000664332">
    <property type="component" value="Unassembled WGS sequence"/>
</dbReference>
<proteinExistence type="predicted"/>
<dbReference type="AlphaFoldDB" id="A0A939E217"/>
<keyword evidence="1" id="KW-0812">Transmembrane</keyword>
<keyword evidence="1" id="KW-0472">Membrane</keyword>
<comment type="caution">
    <text evidence="2">The sequence shown here is derived from an EMBL/GenBank/DDBJ whole genome shotgun (WGS) entry which is preliminary data.</text>
</comment>
<dbReference type="RefSeq" id="WP_207278756.1">
    <property type="nucleotide sequence ID" value="NZ_JBHUKW010000001.1"/>
</dbReference>
<evidence type="ECO:0000256" key="1">
    <source>
        <dbReference type="SAM" id="Phobius"/>
    </source>
</evidence>
<reference evidence="2" key="1">
    <citation type="submission" date="2021-03" db="EMBL/GenBank/DDBJ databases">
        <authorList>
            <person name="Sun Q."/>
        </authorList>
    </citation>
    <scope>NUCLEOTIDE SEQUENCE</scope>
    <source>
        <strain evidence="2">CCM 8862</strain>
    </source>
</reference>
<feature type="transmembrane region" description="Helical" evidence="1">
    <location>
        <begin position="18"/>
        <end position="37"/>
    </location>
</feature>
<feature type="transmembrane region" description="Helical" evidence="1">
    <location>
        <begin position="105"/>
        <end position="125"/>
    </location>
</feature>
<accession>A0A939E217</accession>
<dbReference type="EMBL" id="JAFLEQ010000008">
    <property type="protein sequence ID" value="MBN9644067.1"/>
    <property type="molecule type" value="Genomic_DNA"/>
</dbReference>
<evidence type="ECO:0000313" key="2">
    <source>
        <dbReference type="EMBL" id="MBN9644067.1"/>
    </source>
</evidence>
<gene>
    <name evidence="2" type="ORF">JZY06_05460</name>
</gene>
<sequence length="137" mass="15209">MTAYANMKNHITPVPTPLVVRATSSVLVAAGVAVMGADLANSWKAATMMLCIGTAMLVIFSHPYRRRMREYTETHNRDYKFRLAALLPLFPVWLALMTMPAFAPLAIGWLIIAGAVTFGWMWLIFPHIDGSRALAFI</sequence>
<feature type="transmembrane region" description="Helical" evidence="1">
    <location>
        <begin position="81"/>
        <end position="99"/>
    </location>
</feature>
<keyword evidence="3" id="KW-1185">Reference proteome</keyword>
<evidence type="ECO:0000313" key="3">
    <source>
        <dbReference type="Proteomes" id="UP000664332"/>
    </source>
</evidence>
<keyword evidence="1" id="KW-1133">Transmembrane helix</keyword>
<name>A0A939E217_9CORY</name>